<dbReference type="Proteomes" id="UP000634805">
    <property type="component" value="Unassembled WGS sequence"/>
</dbReference>
<evidence type="ECO:0000256" key="1">
    <source>
        <dbReference type="ARBA" id="ARBA00004651"/>
    </source>
</evidence>
<protein>
    <recommendedName>
        <fullName evidence="7">Preflagellin peptidase C-terminal domain-containing protein</fullName>
    </recommendedName>
</protein>
<evidence type="ECO:0000256" key="2">
    <source>
        <dbReference type="ARBA" id="ARBA00022475"/>
    </source>
</evidence>
<evidence type="ECO:0000313" key="8">
    <source>
        <dbReference type="EMBL" id="CAD6492921.1"/>
    </source>
</evidence>
<keyword evidence="3 6" id="KW-0812">Transmembrane</keyword>
<comment type="caution">
    <text evidence="8">The sequence shown here is derived from an EMBL/GenBank/DDBJ whole genome shotgun (WGS) entry which is preliminary data.</text>
</comment>
<dbReference type="AlphaFoldDB" id="A0A811T9D3"/>
<dbReference type="GO" id="GO:0005886">
    <property type="term" value="C:plasma membrane"/>
    <property type="evidence" value="ECO:0007669"/>
    <property type="project" value="UniProtKB-SubCell"/>
</dbReference>
<dbReference type="EMBL" id="CAJHIS010000008">
    <property type="protein sequence ID" value="CAD6492921.1"/>
    <property type="molecule type" value="Genomic_DNA"/>
</dbReference>
<feature type="domain" description="Preflagellin peptidase C-terminal" evidence="7">
    <location>
        <begin position="119"/>
        <end position="208"/>
    </location>
</feature>
<keyword evidence="2" id="KW-1003">Cell membrane</keyword>
<evidence type="ECO:0000256" key="6">
    <source>
        <dbReference type="SAM" id="Phobius"/>
    </source>
</evidence>
<feature type="transmembrane region" description="Helical" evidence="6">
    <location>
        <begin position="51"/>
        <end position="67"/>
    </location>
</feature>
<dbReference type="InterPro" id="IPR009655">
    <property type="entry name" value="Preflagellin_peptidase_C"/>
</dbReference>
<dbReference type="Gene3D" id="6.10.250.3240">
    <property type="match status" value="1"/>
</dbReference>
<dbReference type="Pfam" id="PF06847">
    <property type="entry name" value="Arc_PepC_II"/>
    <property type="match status" value="1"/>
</dbReference>
<proteinExistence type="predicted"/>
<reference evidence="8" key="1">
    <citation type="submission" date="2020-10" db="EMBL/GenBank/DDBJ databases">
        <authorList>
            <person name="Hahn C.J."/>
            <person name="Laso-Perez R."/>
            <person name="Vulcano F."/>
            <person name="Vaziourakis K.-M."/>
            <person name="Stokke R."/>
            <person name="Steen I.H."/>
            <person name="Teske A."/>
            <person name="Boetius A."/>
            <person name="Liebeke M."/>
            <person name="Amann R."/>
            <person name="Knittel K."/>
        </authorList>
    </citation>
    <scope>NUCLEOTIDE SEQUENCE</scope>
    <source>
        <strain evidence="8">Gfbio:e3339647-f889-4370-9287-4fb5cb688e4c:AG392D22_GoMArc1</strain>
    </source>
</reference>
<sequence length="217" mass="24588">MLPGAVVFFLIDLSNNFLAHLTSTILSTGMIFSIAYIFFRLGFMGGADVKALTIISFILPLFPQFTLAEYTFPLLGLPVIPLFTAAVFYNAAIIGAVIFPTLLIWNLLHHGVREFLYHPHYFFLGYRTDIQNITHMHAKLLENYIEEGGKIKPVFSKKGIEITDEVQKTLLSLAKKGKIENWIWVTPTIPYIIHITLGFLTAALIGDVLFWIVQQIW</sequence>
<dbReference type="InterPro" id="IPR052218">
    <property type="entry name" value="Preflagellin_Peptidase"/>
</dbReference>
<accession>A0A811T9D3</accession>
<feature type="transmembrane region" description="Helical" evidence="6">
    <location>
        <begin position="191"/>
        <end position="213"/>
    </location>
</feature>
<evidence type="ECO:0000313" key="9">
    <source>
        <dbReference type="Proteomes" id="UP000634805"/>
    </source>
</evidence>
<evidence type="ECO:0000256" key="4">
    <source>
        <dbReference type="ARBA" id="ARBA00022989"/>
    </source>
</evidence>
<feature type="transmembrane region" description="Helical" evidence="6">
    <location>
        <begin position="87"/>
        <end position="108"/>
    </location>
</feature>
<evidence type="ECO:0000256" key="5">
    <source>
        <dbReference type="ARBA" id="ARBA00023136"/>
    </source>
</evidence>
<keyword evidence="4 6" id="KW-1133">Transmembrane helix</keyword>
<gene>
    <name evidence="8" type="ORF">EMLJLAPB_00391</name>
</gene>
<dbReference type="PANTHER" id="PTHR36506">
    <property type="entry name" value="PREFLAGELLIN PEPTIDASE"/>
    <property type="match status" value="1"/>
</dbReference>
<evidence type="ECO:0000256" key="3">
    <source>
        <dbReference type="ARBA" id="ARBA00022692"/>
    </source>
</evidence>
<dbReference type="PANTHER" id="PTHR36506:SF1">
    <property type="entry name" value="PREFLAGELLIN PEPTIDASE"/>
    <property type="match status" value="1"/>
</dbReference>
<evidence type="ECO:0000259" key="7">
    <source>
        <dbReference type="Pfam" id="PF06847"/>
    </source>
</evidence>
<comment type="subcellular location">
    <subcellularLocation>
        <location evidence="1">Cell membrane</location>
        <topology evidence="1">Multi-pass membrane protein</topology>
    </subcellularLocation>
</comment>
<keyword evidence="5 6" id="KW-0472">Membrane</keyword>
<dbReference type="Gene3D" id="1.20.120.1220">
    <property type="match status" value="1"/>
</dbReference>
<name>A0A811T9D3_9EURY</name>
<feature type="transmembrane region" description="Helical" evidence="6">
    <location>
        <begin position="17"/>
        <end position="39"/>
    </location>
</feature>
<organism evidence="8 9">
    <name type="scientific">Candidatus Argoarchaeum ethanivorans</name>
    <dbReference type="NCBI Taxonomy" id="2608793"/>
    <lineage>
        <taxon>Archaea</taxon>
        <taxon>Methanobacteriati</taxon>
        <taxon>Methanobacteriota</taxon>
        <taxon>Stenosarchaea group</taxon>
        <taxon>Methanomicrobia</taxon>
        <taxon>Methanosarcinales</taxon>
        <taxon>Methanosarcinales incertae sedis</taxon>
        <taxon>GOM Arc I cluster</taxon>
        <taxon>Candidatus Argoarchaeum</taxon>
    </lineage>
</organism>